<evidence type="ECO:0000313" key="3">
    <source>
        <dbReference type="EMBL" id="KFM71172.1"/>
    </source>
</evidence>
<dbReference type="Pfam" id="PF14291">
    <property type="entry name" value="DUF4371"/>
    <property type="match status" value="1"/>
</dbReference>
<dbReference type="EMBL" id="KK117700">
    <property type="protein sequence ID" value="KFM71172.1"/>
    <property type="molecule type" value="Genomic_DNA"/>
</dbReference>
<accession>A0A087U1D3</accession>
<protein>
    <submittedName>
        <fullName evidence="3">Zinc finger MYM-type protein 1</fullName>
    </submittedName>
</protein>
<dbReference type="PANTHER" id="PTHR45749:SF35">
    <property type="entry name" value="AC-LIKE TRANSPOSASE-RELATED"/>
    <property type="match status" value="1"/>
</dbReference>
<feature type="domain" description="HAT C-terminal dimerisation" evidence="1">
    <location>
        <begin position="469"/>
        <end position="539"/>
    </location>
</feature>
<dbReference type="PANTHER" id="PTHR45749">
    <property type="match status" value="1"/>
</dbReference>
<keyword evidence="4" id="KW-1185">Reference proteome</keyword>
<dbReference type="Pfam" id="PF05699">
    <property type="entry name" value="Dimer_Tnp_hAT"/>
    <property type="match status" value="1"/>
</dbReference>
<dbReference type="GO" id="GO:0046983">
    <property type="term" value="F:protein dimerization activity"/>
    <property type="evidence" value="ECO:0007669"/>
    <property type="project" value="InterPro"/>
</dbReference>
<evidence type="ECO:0000259" key="2">
    <source>
        <dbReference type="Pfam" id="PF14291"/>
    </source>
</evidence>
<dbReference type="OrthoDB" id="6437147at2759"/>
<organism evidence="3 4">
    <name type="scientific">Stegodyphus mimosarum</name>
    <name type="common">African social velvet spider</name>
    <dbReference type="NCBI Taxonomy" id="407821"/>
    <lineage>
        <taxon>Eukaryota</taxon>
        <taxon>Metazoa</taxon>
        <taxon>Ecdysozoa</taxon>
        <taxon>Arthropoda</taxon>
        <taxon>Chelicerata</taxon>
        <taxon>Arachnida</taxon>
        <taxon>Araneae</taxon>
        <taxon>Araneomorphae</taxon>
        <taxon>Entelegynae</taxon>
        <taxon>Eresoidea</taxon>
        <taxon>Eresidae</taxon>
        <taxon>Stegodyphus</taxon>
    </lineage>
</organism>
<dbReference type="InterPro" id="IPR025398">
    <property type="entry name" value="DUF4371"/>
</dbReference>
<evidence type="ECO:0000259" key="1">
    <source>
        <dbReference type="Pfam" id="PF05699"/>
    </source>
</evidence>
<sequence length="556" mass="64403">MGASIALATVGFNNWPNIYNRLATHEKLKNHLVAMLKCTELQKRFSAEQTIDNVQQKLLNQEKICLYKIFERSFSVVQFLAERNIAFRGSIENLGNARNGNFLGILELLGKFDPVMQDHIQRIATKQIHQSYLSKTIQNEIINLIGNKLKNKIIDRIKYGKYFAVILDCIPDVSHQEQISLRIRYVSDIYEQFIKFIHVESSTGENPFFVLKKEIQSLGLDINNIRGQGYDNGSNMKGKVSWVQARLLKENPWAFFTPCICHNYNLVMGDVAKICPEALTFFGILQHLYVLFSASSKIWLVLLKYVKGLAVKPLCNTRNYRNTGFEQVLVQAKTLAEDLEVSTEFRNKRLQKRKKHFNYEGDDEPIEDLINSYKISFFNVVLDKARISLKDHFEHLKNHNELFGFLGKFQNIEKEALQKHAAELKISLTDSKLTENDVPKVKEADIDGKMLVEEMEALKSVFPSEFFENSFKMFKFLSNNDRAMTFPNLFIAFRIFLKILVSIAYEERSFSRLKLIKNHLRSTMNQDRLNSLAIMSIESEDTRKLDLQTILEAFTE</sequence>
<dbReference type="AlphaFoldDB" id="A0A087U1D3"/>
<dbReference type="Proteomes" id="UP000054359">
    <property type="component" value="Unassembled WGS sequence"/>
</dbReference>
<dbReference type="OMA" id="EPHNGNF"/>
<proteinExistence type="predicted"/>
<gene>
    <name evidence="3" type="ORF">X975_03685</name>
</gene>
<reference evidence="3 4" key="1">
    <citation type="submission" date="2013-11" db="EMBL/GenBank/DDBJ databases">
        <title>Genome sequencing of Stegodyphus mimosarum.</title>
        <authorList>
            <person name="Bechsgaard J."/>
        </authorList>
    </citation>
    <scope>NUCLEOTIDE SEQUENCE [LARGE SCALE GENOMIC DNA]</scope>
</reference>
<feature type="non-terminal residue" evidence="3">
    <location>
        <position position="556"/>
    </location>
</feature>
<name>A0A087U1D3_STEMI</name>
<dbReference type="SUPFAM" id="SSF53098">
    <property type="entry name" value="Ribonuclease H-like"/>
    <property type="match status" value="1"/>
</dbReference>
<dbReference type="STRING" id="407821.A0A087U1D3"/>
<dbReference type="InterPro" id="IPR008906">
    <property type="entry name" value="HATC_C_dom"/>
</dbReference>
<feature type="domain" description="DUF4371" evidence="2">
    <location>
        <begin position="9"/>
        <end position="240"/>
    </location>
</feature>
<evidence type="ECO:0000313" key="4">
    <source>
        <dbReference type="Proteomes" id="UP000054359"/>
    </source>
</evidence>
<dbReference type="InterPro" id="IPR012337">
    <property type="entry name" value="RNaseH-like_sf"/>
</dbReference>